<dbReference type="AlphaFoldDB" id="A0AB34I439"/>
<gene>
    <name evidence="2" type="ORF">J1605_016935</name>
</gene>
<dbReference type="PANTHER" id="PTHR14469:SF1">
    <property type="entry name" value="PC-ESTERASE DOMAIN-CONTAINING PROTEIN 1B"/>
    <property type="match status" value="1"/>
</dbReference>
<evidence type="ECO:0000256" key="1">
    <source>
        <dbReference type="ARBA" id="ARBA00037957"/>
    </source>
</evidence>
<comment type="similarity">
    <text evidence="1">Belongs to the PC-esterase family.</text>
</comment>
<sequence>MGHGLASEVQQLLHNKFVVILADLVQRAMHKDLVLLLQKDCLLTLSQLKAKGEYGFEQDELVQGGKQGRMHNGTHYREVRRFSSIQHLVRFYFLTRAYS</sequence>
<organism evidence="2 3">
    <name type="scientific">Eschrichtius robustus</name>
    <name type="common">California gray whale</name>
    <name type="synonym">Eschrichtius gibbosus</name>
    <dbReference type="NCBI Taxonomy" id="9764"/>
    <lineage>
        <taxon>Eukaryota</taxon>
        <taxon>Metazoa</taxon>
        <taxon>Chordata</taxon>
        <taxon>Craniata</taxon>
        <taxon>Vertebrata</taxon>
        <taxon>Euteleostomi</taxon>
        <taxon>Mammalia</taxon>
        <taxon>Eutheria</taxon>
        <taxon>Laurasiatheria</taxon>
        <taxon>Artiodactyla</taxon>
        <taxon>Whippomorpha</taxon>
        <taxon>Cetacea</taxon>
        <taxon>Mysticeti</taxon>
        <taxon>Eschrichtiidae</taxon>
        <taxon>Eschrichtius</taxon>
    </lineage>
</organism>
<dbReference type="PANTHER" id="PTHR14469">
    <property type="entry name" value="SARCOMA ANTIGEN NY-SAR-23"/>
    <property type="match status" value="1"/>
</dbReference>
<keyword evidence="3" id="KW-1185">Reference proteome</keyword>
<protein>
    <submittedName>
        <fullName evidence="2">Uncharacterized protein</fullName>
    </submittedName>
</protein>
<evidence type="ECO:0000313" key="3">
    <source>
        <dbReference type="Proteomes" id="UP001159641"/>
    </source>
</evidence>
<accession>A0AB34I439</accession>
<dbReference type="Proteomes" id="UP001159641">
    <property type="component" value="Unassembled WGS sequence"/>
</dbReference>
<reference evidence="2 3" key="1">
    <citation type="submission" date="2022-11" db="EMBL/GenBank/DDBJ databases">
        <title>Whole genome sequence of Eschrichtius robustus ER-17-0199.</title>
        <authorList>
            <person name="Bruniche-Olsen A."/>
            <person name="Black A.N."/>
            <person name="Fields C.J."/>
            <person name="Walden K."/>
            <person name="Dewoody J.A."/>
        </authorList>
    </citation>
    <scope>NUCLEOTIDE SEQUENCE [LARGE SCALE GENOMIC DNA]</scope>
    <source>
        <strain evidence="2">ER-17-0199</strain>
        <tissue evidence="2">Blubber</tissue>
    </source>
</reference>
<evidence type="ECO:0000313" key="2">
    <source>
        <dbReference type="EMBL" id="KAJ8798052.1"/>
    </source>
</evidence>
<proteinExistence type="inferred from homology"/>
<comment type="caution">
    <text evidence="2">The sequence shown here is derived from an EMBL/GenBank/DDBJ whole genome shotgun (WGS) entry which is preliminary data.</text>
</comment>
<name>A0AB34I439_ESCRO</name>
<dbReference type="EMBL" id="JAIQCJ010000090">
    <property type="protein sequence ID" value="KAJ8798052.1"/>
    <property type="molecule type" value="Genomic_DNA"/>
</dbReference>